<dbReference type="EMBL" id="AB853026">
    <property type="protein sequence ID" value="BAO19216.1"/>
    <property type="molecule type" value="Genomic_DNA"/>
</dbReference>
<feature type="domain" description="SprT-like" evidence="1">
    <location>
        <begin position="22"/>
        <end position="120"/>
    </location>
</feature>
<evidence type="ECO:0000259" key="1">
    <source>
        <dbReference type="Pfam" id="PF10263"/>
    </source>
</evidence>
<sequence>MKASDQNLRPTKETYDALQFAYDFFNERLFDNSLKGVLITLNNVGRSLGHYSPERFTRRDGEICDQINLNSTYFASRPVEDTLSTLGHEMVHQWRQYEGEQPPRRSYHDKVFAQKMIEIGLQPSHTGSPGGRIVGEQMSHYILPDGQFIQVCKELLTHTFGIIWFDRFPATTGKDYNYAGTVVVPVQSAKPVASLGIESGSGEPETAELERNAEVEVPVFSAIPQNEGGLNLAVMAAPGMVTGASATRSVDSSNRVKYTCDGCGNNIWGKPNLNVSCDDCRMPFKRRG</sequence>
<keyword evidence="2" id="KW-0645">Protease</keyword>
<proteinExistence type="predicted"/>
<accession>V5YQK7</accession>
<organism evidence="2">
    <name type="scientific">Burkholderia sp. M701</name>
    <dbReference type="NCBI Taxonomy" id="326454"/>
    <lineage>
        <taxon>Bacteria</taxon>
        <taxon>Pseudomonadati</taxon>
        <taxon>Pseudomonadota</taxon>
        <taxon>Betaproteobacteria</taxon>
        <taxon>Burkholderiales</taxon>
        <taxon>Burkholderiaceae</taxon>
        <taxon>Burkholderia</taxon>
    </lineage>
</organism>
<dbReference type="RefSeq" id="WP_023842757.1">
    <property type="nucleotide sequence ID" value="NC_022995.1"/>
</dbReference>
<reference evidence="2" key="2">
    <citation type="submission" date="2024-06" db="EMBL/GenBank/DDBJ databases">
        <authorList>
            <person name="Sakai Y."/>
            <person name="Fujii T."/>
        </authorList>
    </citation>
    <scope>NUCLEOTIDE SEQUENCE</scope>
    <source>
        <strain evidence="2">M701</strain>
        <plasmid evidence="2">pM7012</plasmid>
    </source>
</reference>
<keyword evidence="2" id="KW-0482">Metalloprotease</keyword>
<dbReference type="InterPro" id="IPR006640">
    <property type="entry name" value="SprT-like_domain"/>
</dbReference>
<geneLocation type="plasmid" evidence="2">
    <name>pM7012</name>
</geneLocation>
<name>V5YQK7_9BURK</name>
<dbReference type="Pfam" id="PF10263">
    <property type="entry name" value="SprT-like"/>
    <property type="match status" value="1"/>
</dbReference>
<dbReference type="GO" id="GO:0006950">
    <property type="term" value="P:response to stress"/>
    <property type="evidence" value="ECO:0007669"/>
    <property type="project" value="UniProtKB-ARBA"/>
</dbReference>
<keyword evidence="2" id="KW-0614">Plasmid</keyword>
<reference evidence="2" key="1">
    <citation type="journal article" date="2014" name="Microbiology">
        <title>A 2,4-dichlorophenoxyacetic acid degradation plasmid pM7012 discloses distribution of an unclassified megaplasmid group across bacterial species.</title>
        <authorList>
            <person name="Sakai Y."/>
            <person name="Ogawa N."/>
            <person name="Shimomura Y."/>
            <person name="Fujii T."/>
        </authorList>
    </citation>
    <scope>NUCLEOTIDE SEQUENCE</scope>
    <source>
        <strain evidence="2">M701</strain>
    </source>
</reference>
<dbReference type="GO" id="GO:0008237">
    <property type="term" value="F:metallopeptidase activity"/>
    <property type="evidence" value="ECO:0007669"/>
    <property type="project" value="UniProtKB-KW"/>
</dbReference>
<protein>
    <submittedName>
        <fullName evidence="2">Zinc metalloproteinase Mpr protein</fullName>
    </submittedName>
</protein>
<keyword evidence="2" id="KW-0378">Hydrolase</keyword>
<dbReference type="AlphaFoldDB" id="V5YQK7"/>
<evidence type="ECO:0000313" key="2">
    <source>
        <dbReference type="EMBL" id="BAO19216.1"/>
    </source>
</evidence>